<proteinExistence type="predicted"/>
<evidence type="ECO:0000313" key="2">
    <source>
        <dbReference type="Proteomes" id="UP000248329"/>
    </source>
</evidence>
<protein>
    <submittedName>
        <fullName evidence="1">Circadian clock protein KaiC</fullName>
    </submittedName>
</protein>
<dbReference type="EMBL" id="PQXF01000046">
    <property type="protein sequence ID" value="PXF57935.1"/>
    <property type="molecule type" value="Genomic_DNA"/>
</dbReference>
<evidence type="ECO:0000313" key="1">
    <source>
        <dbReference type="EMBL" id="PXF57935.1"/>
    </source>
</evidence>
<sequence length="242" mass="27329">MTDRVPTGVPGFDELCDGGLVRNRTYLLSGTSGTGKTNFAFQFLHNGATQYNEPGIFIATEERPDYLRENLSRFGWDIQSLEDEGKLAIIDACSTKIGIPSQERYVDVRPFDMRALLDQVITIQDEIGAKRAVIDSSTSIGFNLQDPARIRIELLKLSTTLEILGLTSLMTCEIVDDDLYSRFGVENFVTDGTILLYNKREDNTRVRSMEIFKMRGSDHKKGIYPYEVASEGIVIYPREEVY</sequence>
<comment type="caution">
    <text evidence="1">The sequence shown here is derived from an EMBL/GenBank/DDBJ whole genome shotgun (WGS) entry which is preliminary data.</text>
</comment>
<accession>A0AC61KZG0</accession>
<reference evidence="1" key="1">
    <citation type="submission" date="2018-01" db="EMBL/GenBank/DDBJ databases">
        <authorList>
            <person name="Krukenberg V."/>
        </authorList>
    </citation>
    <scope>NUCLEOTIDE SEQUENCE</scope>
    <source>
        <strain evidence="1">E20ANME2</strain>
    </source>
</reference>
<name>A0AC61KZG0_9EURY</name>
<gene>
    <name evidence="1" type="ORF">C4B59_14265</name>
</gene>
<dbReference type="Proteomes" id="UP000248329">
    <property type="component" value="Unassembled WGS sequence"/>
</dbReference>
<organism evidence="1 2">
    <name type="scientific">Candidatus Methanogaster sp</name>
    <dbReference type="NCBI Taxonomy" id="3386292"/>
    <lineage>
        <taxon>Archaea</taxon>
        <taxon>Methanobacteriati</taxon>
        <taxon>Methanobacteriota</taxon>
        <taxon>Stenosarchaea group</taxon>
        <taxon>Methanomicrobia</taxon>
        <taxon>Methanosarcinales</taxon>
        <taxon>ANME-2 cluster</taxon>
        <taxon>Candidatus Methanogasteraceae</taxon>
        <taxon>Candidatus Methanogaster</taxon>
    </lineage>
</organism>